<dbReference type="EMBL" id="FWWV01000006">
    <property type="protein sequence ID" value="SMB81395.1"/>
    <property type="molecule type" value="Genomic_DNA"/>
</dbReference>
<keyword evidence="2" id="KW-1185">Reference proteome</keyword>
<name>A0A1W1UJU1_9PAST</name>
<dbReference type="STRING" id="1122938.SAMN05660772_01834"/>
<dbReference type="RefSeq" id="WP_084256156.1">
    <property type="nucleotide sequence ID" value="NZ_FWWV01000006.1"/>
</dbReference>
<proteinExistence type="predicted"/>
<reference evidence="2" key="1">
    <citation type="submission" date="2017-04" db="EMBL/GenBank/DDBJ databases">
        <authorList>
            <person name="Varghese N."/>
            <person name="Submissions S."/>
        </authorList>
    </citation>
    <scope>NUCLEOTIDE SEQUENCE [LARGE SCALE GENOMIC DNA]</scope>
    <source>
        <strain evidence="2">DSM 23072</strain>
    </source>
</reference>
<evidence type="ECO:0000313" key="2">
    <source>
        <dbReference type="Proteomes" id="UP000192408"/>
    </source>
</evidence>
<gene>
    <name evidence="1" type="ORF">SAMN05660772_01834</name>
</gene>
<protein>
    <submittedName>
        <fullName evidence="1">Uncharacterized protein</fullName>
    </submittedName>
</protein>
<dbReference type="AlphaFoldDB" id="A0A1W1UJU1"/>
<dbReference type="Proteomes" id="UP000192408">
    <property type="component" value="Unassembled WGS sequence"/>
</dbReference>
<sequence length="201" mass="21381">MSGGGGGGGAPKTPASEIASKQIELKRYDMAQGYNQQFMPQYVKEARRDLSHITASRANADVMGHAGNTYIGAVNPFAASTATSDSANTRNTAIIRAKGAAETNKIARQDAALRAMNGTVDNASKGLLQQAERETQEAINAQNARAQTSAARMQMVGALASTGLSAYGAYKNGYGVFSKNKQHVTDDWDNPVKRGTYDRIF</sequence>
<organism evidence="1 2">
    <name type="scientific">Pasteurella testudinis DSM 23072</name>
    <dbReference type="NCBI Taxonomy" id="1122938"/>
    <lineage>
        <taxon>Bacteria</taxon>
        <taxon>Pseudomonadati</taxon>
        <taxon>Pseudomonadota</taxon>
        <taxon>Gammaproteobacteria</taxon>
        <taxon>Pasteurellales</taxon>
        <taxon>Pasteurellaceae</taxon>
        <taxon>Pasteurella</taxon>
    </lineage>
</organism>
<accession>A0A1W1UJU1</accession>
<evidence type="ECO:0000313" key="1">
    <source>
        <dbReference type="EMBL" id="SMB81395.1"/>
    </source>
</evidence>